<dbReference type="EMBL" id="NOJY02000046">
    <property type="protein sequence ID" value="RDY25801.1"/>
    <property type="molecule type" value="Genomic_DNA"/>
</dbReference>
<proteinExistence type="predicted"/>
<keyword evidence="5" id="KW-0597">Phosphoprotein</keyword>
<keyword evidence="11" id="KW-1133">Transmembrane helix</keyword>
<dbReference type="Gene3D" id="3.30.565.10">
    <property type="entry name" value="Histidine kinase-like ATPase, C-terminal domain"/>
    <property type="match status" value="1"/>
</dbReference>
<dbReference type="InterPro" id="IPR003661">
    <property type="entry name" value="HisK_dim/P_dom"/>
</dbReference>
<comment type="catalytic activity">
    <reaction evidence="1">
        <text>ATP + protein L-histidine = ADP + protein N-phospho-L-histidine.</text>
        <dbReference type="EC" id="2.7.13.3"/>
    </reaction>
</comment>
<evidence type="ECO:0000256" key="14">
    <source>
        <dbReference type="SAM" id="Coils"/>
    </source>
</evidence>
<comment type="caution">
    <text evidence="16">The sequence shown here is derived from an EMBL/GenBank/DDBJ whole genome shotgun (WGS) entry which is preliminary data.</text>
</comment>
<feature type="domain" description="Histidine kinase" evidence="15">
    <location>
        <begin position="76"/>
        <end position="275"/>
    </location>
</feature>
<feature type="coiled-coil region" evidence="14">
    <location>
        <begin position="102"/>
        <end position="129"/>
    </location>
</feature>
<dbReference type="Proteomes" id="UP000215694">
    <property type="component" value="Unassembled WGS sequence"/>
</dbReference>
<dbReference type="SMART" id="SM00387">
    <property type="entry name" value="HATPase_c"/>
    <property type="match status" value="1"/>
</dbReference>
<dbReference type="InterPro" id="IPR050398">
    <property type="entry name" value="HssS/ArlS-like"/>
</dbReference>
<keyword evidence="7" id="KW-0812">Transmembrane</keyword>
<protein>
    <recommendedName>
        <fullName evidence="3">histidine kinase</fullName>
        <ecNumber evidence="3">2.7.13.3</ecNumber>
    </recommendedName>
</protein>
<gene>
    <name evidence="16" type="ORF">CHL78_016245</name>
</gene>
<keyword evidence="13" id="KW-0472">Membrane</keyword>
<evidence type="ECO:0000256" key="5">
    <source>
        <dbReference type="ARBA" id="ARBA00022553"/>
    </source>
</evidence>
<dbReference type="GO" id="GO:0005524">
    <property type="term" value="F:ATP binding"/>
    <property type="evidence" value="ECO:0007669"/>
    <property type="project" value="UniProtKB-KW"/>
</dbReference>
<keyword evidence="6" id="KW-0808">Transferase</keyword>
<dbReference type="OrthoDB" id="1903729at2"/>
<keyword evidence="14" id="KW-0175">Coiled coil</keyword>
<evidence type="ECO:0000256" key="1">
    <source>
        <dbReference type="ARBA" id="ARBA00000085"/>
    </source>
</evidence>
<feature type="non-terminal residue" evidence="16">
    <location>
        <position position="1"/>
    </location>
</feature>
<dbReference type="Pfam" id="PF02518">
    <property type="entry name" value="HATPase_c"/>
    <property type="match status" value="1"/>
</dbReference>
<dbReference type="PANTHER" id="PTHR45528:SF1">
    <property type="entry name" value="SENSOR HISTIDINE KINASE CPXA"/>
    <property type="match status" value="1"/>
</dbReference>
<evidence type="ECO:0000313" key="17">
    <source>
        <dbReference type="Proteomes" id="UP000215694"/>
    </source>
</evidence>
<reference evidence="16 17" key="1">
    <citation type="journal article" date="2017" name="Genome Announc.">
        <title>Draft Genome Sequence of Romboutsia weinsteinii sp. nov. Strain CCRI-19649(T) Isolated from Surface Water.</title>
        <authorList>
            <person name="Maheux A.F."/>
            <person name="Boudreau D.K."/>
            <person name="Berube E."/>
            <person name="Boissinot M."/>
            <person name="Cantin P."/>
            <person name="Raymond F."/>
            <person name="Corbeil J."/>
            <person name="Omar R.F."/>
            <person name="Bergeron M.G."/>
        </authorList>
    </citation>
    <scope>NUCLEOTIDE SEQUENCE [LARGE SCALE GENOMIC DNA]</scope>
    <source>
        <strain evidence="16 17">CCRI-19649</strain>
    </source>
</reference>
<dbReference type="PANTHER" id="PTHR45528">
    <property type="entry name" value="SENSOR HISTIDINE KINASE CPXA"/>
    <property type="match status" value="1"/>
</dbReference>
<keyword evidence="12" id="KW-0902">Two-component regulatory system</keyword>
<dbReference type="Pfam" id="PF00512">
    <property type="entry name" value="HisKA"/>
    <property type="match status" value="1"/>
</dbReference>
<organism evidence="16 17">
    <name type="scientific">Romboutsia weinsteinii</name>
    <dbReference type="NCBI Taxonomy" id="2020949"/>
    <lineage>
        <taxon>Bacteria</taxon>
        <taxon>Bacillati</taxon>
        <taxon>Bacillota</taxon>
        <taxon>Clostridia</taxon>
        <taxon>Peptostreptococcales</taxon>
        <taxon>Peptostreptococcaceae</taxon>
        <taxon>Romboutsia</taxon>
    </lineage>
</organism>
<evidence type="ECO:0000256" key="4">
    <source>
        <dbReference type="ARBA" id="ARBA00022475"/>
    </source>
</evidence>
<evidence type="ECO:0000256" key="7">
    <source>
        <dbReference type="ARBA" id="ARBA00022692"/>
    </source>
</evidence>
<keyword evidence="17" id="KW-1185">Reference proteome</keyword>
<dbReference type="GO" id="GO:0000155">
    <property type="term" value="F:phosphorelay sensor kinase activity"/>
    <property type="evidence" value="ECO:0007669"/>
    <property type="project" value="InterPro"/>
</dbReference>
<dbReference type="InterPro" id="IPR036097">
    <property type="entry name" value="HisK_dim/P_sf"/>
</dbReference>
<feature type="coiled-coil region" evidence="14">
    <location>
        <begin position="42"/>
        <end position="69"/>
    </location>
</feature>
<dbReference type="GO" id="GO:0005886">
    <property type="term" value="C:plasma membrane"/>
    <property type="evidence" value="ECO:0007669"/>
    <property type="project" value="UniProtKB-SubCell"/>
</dbReference>
<keyword evidence="4" id="KW-1003">Cell membrane</keyword>
<dbReference type="InterPro" id="IPR005467">
    <property type="entry name" value="His_kinase_dom"/>
</dbReference>
<comment type="subcellular location">
    <subcellularLocation>
        <location evidence="2">Cell membrane</location>
        <topology evidence="2">Multi-pass membrane protein</topology>
    </subcellularLocation>
</comment>
<dbReference type="PROSITE" id="PS50109">
    <property type="entry name" value="HIS_KIN"/>
    <property type="match status" value="1"/>
</dbReference>
<accession>A0A371IZ94</accession>
<keyword evidence="10" id="KW-0067">ATP-binding</keyword>
<evidence type="ECO:0000259" key="15">
    <source>
        <dbReference type="PROSITE" id="PS50109"/>
    </source>
</evidence>
<dbReference type="InterPro" id="IPR003594">
    <property type="entry name" value="HATPase_dom"/>
</dbReference>
<evidence type="ECO:0000256" key="13">
    <source>
        <dbReference type="ARBA" id="ARBA00023136"/>
    </source>
</evidence>
<evidence type="ECO:0000256" key="8">
    <source>
        <dbReference type="ARBA" id="ARBA00022741"/>
    </source>
</evidence>
<keyword evidence="9 16" id="KW-0418">Kinase</keyword>
<name>A0A371IZ94_9FIRM</name>
<dbReference type="AlphaFoldDB" id="A0A371IZ94"/>
<dbReference type="CDD" id="cd00082">
    <property type="entry name" value="HisKA"/>
    <property type="match status" value="1"/>
</dbReference>
<dbReference type="InterPro" id="IPR036890">
    <property type="entry name" value="HATPase_C_sf"/>
</dbReference>
<dbReference type="RefSeq" id="WP_147295838.1">
    <property type="nucleotide sequence ID" value="NZ_NOJY02000046.1"/>
</dbReference>
<evidence type="ECO:0000256" key="10">
    <source>
        <dbReference type="ARBA" id="ARBA00022840"/>
    </source>
</evidence>
<dbReference type="SUPFAM" id="SSF55874">
    <property type="entry name" value="ATPase domain of HSP90 chaperone/DNA topoisomerase II/histidine kinase"/>
    <property type="match status" value="1"/>
</dbReference>
<evidence type="ECO:0000256" key="3">
    <source>
        <dbReference type="ARBA" id="ARBA00012438"/>
    </source>
</evidence>
<evidence type="ECO:0000256" key="6">
    <source>
        <dbReference type="ARBA" id="ARBA00022679"/>
    </source>
</evidence>
<evidence type="ECO:0000256" key="9">
    <source>
        <dbReference type="ARBA" id="ARBA00022777"/>
    </source>
</evidence>
<sequence length="291" mass="33645">INIEANEEDDESEEDRYKLAREGLEDSIRDKYAVEILWGTGYKHILLELKNLLDKVEEVTKEEKETFQNKTYLITNLSHDLKTPLTCIINSAYILKNEKLSQLEKEEEITKLTNQLERLKSLINDLNEIIDAEYTVISSNKENINICDLLRNFIGGFEEKLNKRDLELIVNIPKEPVTLYLDKDKIIRVFENIFSNIEKHSLEESRVYVDMNIDTDQGDIEIEFKNISKYEIDVDKNTIGNRFVQGDGSRNTDGHGLGISIIKSLIRTQGGNVDIKLDGDLFKITLKFNKI</sequence>
<evidence type="ECO:0000256" key="2">
    <source>
        <dbReference type="ARBA" id="ARBA00004651"/>
    </source>
</evidence>
<dbReference type="Gene3D" id="1.10.287.130">
    <property type="match status" value="1"/>
</dbReference>
<dbReference type="SMART" id="SM00388">
    <property type="entry name" value="HisKA"/>
    <property type="match status" value="1"/>
</dbReference>
<evidence type="ECO:0000256" key="12">
    <source>
        <dbReference type="ARBA" id="ARBA00023012"/>
    </source>
</evidence>
<keyword evidence="8" id="KW-0547">Nucleotide-binding</keyword>
<evidence type="ECO:0000256" key="11">
    <source>
        <dbReference type="ARBA" id="ARBA00022989"/>
    </source>
</evidence>
<dbReference type="EC" id="2.7.13.3" evidence="3"/>
<evidence type="ECO:0000313" key="16">
    <source>
        <dbReference type="EMBL" id="RDY25801.1"/>
    </source>
</evidence>
<dbReference type="SUPFAM" id="SSF47384">
    <property type="entry name" value="Homodimeric domain of signal transducing histidine kinase"/>
    <property type="match status" value="1"/>
</dbReference>